<dbReference type="HOGENOM" id="CLU_2313761_0_0_9"/>
<dbReference type="Gene3D" id="1.10.440.10">
    <property type="entry name" value="T4 endonuclease V"/>
    <property type="match status" value="1"/>
</dbReference>
<dbReference type="OrthoDB" id="9782576at2"/>
<reference evidence="1 2" key="2">
    <citation type="journal article" date="2011" name="J. Bacteriol.">
        <title>Complete genome sequence of the anaerobic, halophilic alkalithermophile Natranaerobius thermophilus JW/NM-WN-LF.</title>
        <authorList>
            <person name="Zhao B."/>
            <person name="Mesbah N.M."/>
            <person name="Dalin E."/>
            <person name="Goodwin L."/>
            <person name="Nolan M."/>
            <person name="Pitluck S."/>
            <person name="Chertkov O."/>
            <person name="Brettin T.S."/>
            <person name="Han J."/>
            <person name="Larimer F.W."/>
            <person name="Land M.L."/>
            <person name="Hauser L."/>
            <person name="Kyrpides N."/>
            <person name="Wiegel J."/>
        </authorList>
    </citation>
    <scope>NUCLEOTIDE SEQUENCE [LARGE SCALE GENOMIC DNA]</scope>
    <source>
        <strain evidence="2">ATCC BAA-1301 / DSM 18059 / JW/NM-WN-LF</strain>
    </source>
</reference>
<dbReference type="KEGG" id="nth:Nther_0883"/>
<evidence type="ECO:0008006" key="3">
    <source>
        <dbReference type="Google" id="ProtNLM"/>
    </source>
</evidence>
<dbReference type="InParanoid" id="B2A8A2"/>
<dbReference type="RefSeq" id="WP_012447346.1">
    <property type="nucleotide sequence ID" value="NC_010718.1"/>
</dbReference>
<dbReference type="AlphaFoldDB" id="B2A8A2"/>
<gene>
    <name evidence="1" type="ordered locus">Nther_0883</name>
</gene>
<dbReference type="Proteomes" id="UP000001683">
    <property type="component" value="Chromosome"/>
</dbReference>
<dbReference type="EMBL" id="CP001034">
    <property type="protein sequence ID" value="ACB84468.1"/>
    <property type="molecule type" value="Genomic_DNA"/>
</dbReference>
<protein>
    <recommendedName>
        <fullName evidence="3">Pyrimidine dimer DNA glycosylase</fullName>
    </recommendedName>
</protein>
<reference evidence="1 2" key="1">
    <citation type="submission" date="2008-04" db="EMBL/GenBank/DDBJ databases">
        <title>Complete sequence of chromosome of Natranaerobius thermophilus JW/NM-WN-LF.</title>
        <authorList>
            <consortium name="US DOE Joint Genome Institute"/>
            <person name="Copeland A."/>
            <person name="Lucas S."/>
            <person name="Lapidus A."/>
            <person name="Glavina del Rio T."/>
            <person name="Dalin E."/>
            <person name="Tice H."/>
            <person name="Bruce D."/>
            <person name="Goodwin L."/>
            <person name="Pitluck S."/>
            <person name="Chertkov O."/>
            <person name="Brettin T."/>
            <person name="Detter J.C."/>
            <person name="Han C."/>
            <person name="Kuske C.R."/>
            <person name="Schmutz J."/>
            <person name="Larimer F."/>
            <person name="Land M."/>
            <person name="Hauser L."/>
            <person name="Kyrpides N."/>
            <person name="Lykidis A."/>
            <person name="Mesbah N.M."/>
            <person name="Wiegel J."/>
        </authorList>
    </citation>
    <scope>NUCLEOTIDE SEQUENCE [LARGE SCALE GENOMIC DNA]</scope>
    <source>
        <strain evidence="2">ATCC BAA-1301 / DSM 18059 / JW/NM-WN-LF</strain>
    </source>
</reference>
<dbReference type="InterPro" id="IPR004260">
    <property type="entry name" value="Pyr-dimer_DNA_glycosylase"/>
</dbReference>
<name>B2A8A2_NATTJ</name>
<sequence>MRIWDIQPHFLCRKHLLGEHRELHALWNILTQGKKGYQNHPETCRWKEKLRALYNRHEQLVQELKARGYQHKSPLNSELATGQDFQDEYIDSIEVQKQILKDKDCPCLLFD</sequence>
<dbReference type="SUPFAM" id="SSF47077">
    <property type="entry name" value="T4 endonuclease V"/>
    <property type="match status" value="1"/>
</dbReference>
<proteinExistence type="predicted"/>
<dbReference type="STRING" id="457570.Nther_0883"/>
<organism evidence="1 2">
    <name type="scientific">Natranaerobius thermophilus (strain ATCC BAA-1301 / DSM 18059 / JW/NM-WN-LF)</name>
    <dbReference type="NCBI Taxonomy" id="457570"/>
    <lineage>
        <taxon>Bacteria</taxon>
        <taxon>Bacillati</taxon>
        <taxon>Bacillota</taxon>
        <taxon>Clostridia</taxon>
        <taxon>Natranaerobiales</taxon>
        <taxon>Natranaerobiaceae</taxon>
        <taxon>Natranaerobius</taxon>
    </lineage>
</organism>
<keyword evidence="2" id="KW-1185">Reference proteome</keyword>
<dbReference type="InterPro" id="IPR024796">
    <property type="entry name" value="T4_endonuc_V"/>
</dbReference>
<dbReference type="Pfam" id="PF03013">
    <property type="entry name" value="Pyr_excise"/>
    <property type="match status" value="1"/>
</dbReference>
<dbReference type="eggNOG" id="ENOG5032TXM">
    <property type="taxonomic scope" value="Bacteria"/>
</dbReference>
<accession>B2A8A2</accession>
<evidence type="ECO:0000313" key="2">
    <source>
        <dbReference type="Proteomes" id="UP000001683"/>
    </source>
</evidence>
<evidence type="ECO:0000313" key="1">
    <source>
        <dbReference type="EMBL" id="ACB84468.1"/>
    </source>
</evidence>